<evidence type="ECO:0000313" key="2">
    <source>
        <dbReference type="EMBL" id="PQJ81001.1"/>
    </source>
</evidence>
<evidence type="ECO:0000256" key="1">
    <source>
        <dbReference type="SAM" id="SignalP"/>
    </source>
</evidence>
<proteinExistence type="predicted"/>
<sequence length="204" mass="23629">MLKNKLLFFFLLMFFSSIKAQEKQDSLKVKTNTIVFIDLNVRYSFGVTNGLSGGLSLNYQVKKNLLKFRFFETSRIENVDVIFGIIPTNIDQKLTREYSLLYGKRFIKNDLAYHFAGGISYSNYKKTKQDVVVTEYNFVGFPLEFGIHWFHSKKERYRVLFGLIPVGKPTSFGRAQGLKLYVNLAKRSYIGLGITIGLGWHKKY</sequence>
<keyword evidence="3" id="KW-1185">Reference proteome</keyword>
<protein>
    <recommendedName>
        <fullName evidence="4">DUF3575 domain-containing protein</fullName>
    </recommendedName>
</protein>
<dbReference type="Proteomes" id="UP000238882">
    <property type="component" value="Unassembled WGS sequence"/>
</dbReference>
<feature type="chain" id="PRO_5015755027" description="DUF3575 domain-containing protein" evidence="1">
    <location>
        <begin position="21"/>
        <end position="204"/>
    </location>
</feature>
<dbReference type="EMBL" id="MSCN01000001">
    <property type="protein sequence ID" value="PQJ81001.1"/>
    <property type="molecule type" value="Genomic_DNA"/>
</dbReference>
<dbReference type="OrthoDB" id="796858at2"/>
<organism evidence="2 3">
    <name type="scientific">Polaribacter porphyrae</name>
    <dbReference type="NCBI Taxonomy" id="1137780"/>
    <lineage>
        <taxon>Bacteria</taxon>
        <taxon>Pseudomonadati</taxon>
        <taxon>Bacteroidota</taxon>
        <taxon>Flavobacteriia</taxon>
        <taxon>Flavobacteriales</taxon>
        <taxon>Flavobacteriaceae</taxon>
    </lineage>
</organism>
<accession>A0A2S7WUJ5</accession>
<reference evidence="2 3" key="1">
    <citation type="submission" date="2016-12" db="EMBL/GenBank/DDBJ databases">
        <title>Trade-off between light-utilization and light-protection in marine flavobacteria.</title>
        <authorList>
            <person name="Kumagai Y."/>
            <person name="Yoshizawa S."/>
            <person name="Kogure K."/>
            <person name="Iwasaki W."/>
        </authorList>
    </citation>
    <scope>NUCLEOTIDE SEQUENCE [LARGE SCALE GENOMIC DNA]</scope>
    <source>
        <strain evidence="2 3">NBRC 108759</strain>
    </source>
</reference>
<comment type="caution">
    <text evidence="2">The sequence shown here is derived from an EMBL/GenBank/DDBJ whole genome shotgun (WGS) entry which is preliminary data.</text>
</comment>
<evidence type="ECO:0000313" key="3">
    <source>
        <dbReference type="Proteomes" id="UP000238882"/>
    </source>
</evidence>
<keyword evidence="1" id="KW-0732">Signal</keyword>
<feature type="signal peptide" evidence="1">
    <location>
        <begin position="1"/>
        <end position="20"/>
    </location>
</feature>
<dbReference type="RefSeq" id="WP_105017570.1">
    <property type="nucleotide sequence ID" value="NZ_MSCN01000001.1"/>
</dbReference>
<dbReference type="AlphaFoldDB" id="A0A2S7WUJ5"/>
<evidence type="ECO:0008006" key="4">
    <source>
        <dbReference type="Google" id="ProtNLM"/>
    </source>
</evidence>
<gene>
    <name evidence="2" type="ORF">BTO18_12295</name>
</gene>
<name>A0A2S7WUJ5_9FLAO</name>